<dbReference type="InterPro" id="IPR006439">
    <property type="entry name" value="HAD-SF_hydro_IA"/>
</dbReference>
<sequence length="247" mass="27901">MDFYPPENIHGILFDLDGTLLDIEMKAYIDGYIEGLARCFEDLTDPMVFAEVLISSAYALLNARSDQMTNEQLFLSMIARQLGIGIPQLRKRLQRFYREGLAALSHLVKPFPESRAIVQSCFDRGLKVALATNPVFPRPAIKARLRAAGLDDFAYHHISSYENSHCCKPHPEFFRDVLHRLSLPAAQVLMVGNDTAYDLPASRAGIPTFLVDTCLIDHDQRAAQATWRGGHDVLLQFIKSLQKRRND</sequence>
<dbReference type="SUPFAM" id="SSF56784">
    <property type="entry name" value="HAD-like"/>
    <property type="match status" value="1"/>
</dbReference>
<dbReference type="PANTHER" id="PTHR43316">
    <property type="entry name" value="HYDROLASE, HALOACID DELAHOGENASE-RELATED"/>
    <property type="match status" value="1"/>
</dbReference>
<organism evidence="2 3">
    <name type="scientific">Syntrophotalea acetylenica</name>
    <name type="common">Pelobacter acetylenicus</name>
    <dbReference type="NCBI Taxonomy" id="29542"/>
    <lineage>
        <taxon>Bacteria</taxon>
        <taxon>Pseudomonadati</taxon>
        <taxon>Thermodesulfobacteriota</taxon>
        <taxon>Desulfuromonadia</taxon>
        <taxon>Desulfuromonadales</taxon>
        <taxon>Syntrophotaleaceae</taxon>
        <taxon>Syntrophotalea</taxon>
    </lineage>
</organism>
<gene>
    <name evidence="2" type="ORF">A7E75_07535</name>
</gene>
<evidence type="ECO:0000256" key="1">
    <source>
        <dbReference type="ARBA" id="ARBA00022801"/>
    </source>
</evidence>
<dbReference type="OrthoDB" id="367448at2"/>
<dbReference type="SFLD" id="SFLDG01129">
    <property type="entry name" value="C1.5:_HAD__Beta-PGM__Phosphata"/>
    <property type="match status" value="1"/>
</dbReference>
<keyword evidence="3" id="KW-1185">Reference proteome</keyword>
<dbReference type="Pfam" id="PF00702">
    <property type="entry name" value="Hydrolase"/>
    <property type="match status" value="1"/>
</dbReference>
<evidence type="ECO:0008006" key="4">
    <source>
        <dbReference type="Google" id="ProtNLM"/>
    </source>
</evidence>
<dbReference type="PRINTS" id="PR00413">
    <property type="entry name" value="HADHALOGNASE"/>
</dbReference>
<protein>
    <recommendedName>
        <fullName evidence="4">Haloacid dehalogenase domain protein hydrolase</fullName>
    </recommendedName>
</protein>
<accession>A0A1L3GGS7</accession>
<dbReference type="InterPro" id="IPR051540">
    <property type="entry name" value="S-2-haloacid_dehalogenase"/>
</dbReference>
<dbReference type="KEGG" id="pace:A6070_01495"/>
<dbReference type="RefSeq" id="WP_072286736.1">
    <property type="nucleotide sequence ID" value="NZ_CP015455.1"/>
</dbReference>
<dbReference type="Gene3D" id="3.40.50.1000">
    <property type="entry name" value="HAD superfamily/HAD-like"/>
    <property type="match status" value="1"/>
</dbReference>
<dbReference type="InterPro" id="IPR023214">
    <property type="entry name" value="HAD_sf"/>
</dbReference>
<dbReference type="STRING" id="29542.A6070_01495"/>
<dbReference type="SFLD" id="SFLDS00003">
    <property type="entry name" value="Haloacid_Dehalogenase"/>
    <property type="match status" value="1"/>
</dbReference>
<name>A0A1L3GGS7_SYNAC</name>
<dbReference type="EMBL" id="CP015518">
    <property type="protein sequence ID" value="APG24888.1"/>
    <property type="molecule type" value="Genomic_DNA"/>
</dbReference>
<dbReference type="GO" id="GO:0016787">
    <property type="term" value="F:hydrolase activity"/>
    <property type="evidence" value="ECO:0007669"/>
    <property type="project" value="UniProtKB-KW"/>
</dbReference>
<dbReference type="InterPro" id="IPR036412">
    <property type="entry name" value="HAD-like_sf"/>
</dbReference>
<evidence type="ECO:0000313" key="3">
    <source>
        <dbReference type="Proteomes" id="UP000182264"/>
    </source>
</evidence>
<evidence type="ECO:0000313" key="2">
    <source>
        <dbReference type="EMBL" id="APG24888.1"/>
    </source>
</evidence>
<keyword evidence="1" id="KW-0378">Hydrolase</keyword>
<proteinExistence type="predicted"/>
<dbReference type="PANTHER" id="PTHR43316:SF3">
    <property type="entry name" value="HALOACID DEHALOGENASE, TYPE II (AFU_ORTHOLOGUE AFUA_2G07750)-RELATED"/>
    <property type="match status" value="1"/>
</dbReference>
<dbReference type="AlphaFoldDB" id="A0A1L3GGS7"/>
<reference evidence="2 3" key="1">
    <citation type="journal article" date="2017" name="Genome Announc.">
        <title>Complete Genome Sequences of Two Acetylene-Fermenting Pelobacter acetylenicus Strains.</title>
        <authorList>
            <person name="Sutton J.M."/>
            <person name="Baesman S.M."/>
            <person name="Fierst J.L."/>
            <person name="Poret-Peterson A.T."/>
            <person name="Oremland R.S."/>
            <person name="Dunlap D.S."/>
            <person name="Akob D.M."/>
        </authorList>
    </citation>
    <scope>NUCLEOTIDE SEQUENCE [LARGE SCALE GENOMIC DNA]</scope>
    <source>
        <strain evidence="2 3">DSM 3247</strain>
    </source>
</reference>
<dbReference type="Proteomes" id="UP000182264">
    <property type="component" value="Chromosome"/>
</dbReference>